<organism evidence="1">
    <name type="scientific">Caldilineaceae bacterium SB0664_bin_27</name>
    <dbReference type="NCBI Taxonomy" id="2605260"/>
    <lineage>
        <taxon>Bacteria</taxon>
        <taxon>Bacillati</taxon>
        <taxon>Chloroflexota</taxon>
        <taxon>Caldilineae</taxon>
        <taxon>Caldilineales</taxon>
        <taxon>Caldilineaceae</taxon>
    </lineage>
</organism>
<gene>
    <name evidence="1" type="ORF">F4Y42_17835</name>
</gene>
<comment type="caution">
    <text evidence="1">The sequence shown here is derived from an EMBL/GenBank/DDBJ whole genome shotgun (WGS) entry which is preliminary data.</text>
</comment>
<dbReference type="AlphaFoldDB" id="A0A6B0YXF4"/>
<reference evidence="1" key="1">
    <citation type="submission" date="2019-09" db="EMBL/GenBank/DDBJ databases">
        <title>Characterisation of the sponge microbiome using genome-centric metagenomics.</title>
        <authorList>
            <person name="Engelberts J.P."/>
            <person name="Robbins S.J."/>
            <person name="De Goeij J.M."/>
            <person name="Aranda M."/>
            <person name="Bell S.C."/>
            <person name="Webster N.S."/>
        </authorList>
    </citation>
    <scope>NUCLEOTIDE SEQUENCE</scope>
    <source>
        <strain evidence="1">SB0664_bin_27</strain>
    </source>
</reference>
<dbReference type="EMBL" id="VXRG01000143">
    <property type="protein sequence ID" value="MXY95307.1"/>
    <property type="molecule type" value="Genomic_DNA"/>
</dbReference>
<name>A0A6B0YXF4_9CHLR</name>
<evidence type="ECO:0000313" key="1">
    <source>
        <dbReference type="EMBL" id="MXY95307.1"/>
    </source>
</evidence>
<sequence>MNLASVNMPLHLLLHEMMEYDEVMGVLRGIELIEAQAENARRLRTHPYYVLNERHILSEHHAQHEHHDK</sequence>
<proteinExistence type="predicted"/>
<protein>
    <submittedName>
        <fullName evidence="1">Uncharacterized protein</fullName>
    </submittedName>
</protein>
<accession>A0A6B0YXF4</accession>